<name>A0A482J1S1_9BURK</name>
<organism evidence="1 2">
    <name type="scientific">Cupriavidus metallidurans</name>
    <dbReference type="NCBI Taxonomy" id="119219"/>
    <lineage>
        <taxon>Bacteria</taxon>
        <taxon>Pseudomonadati</taxon>
        <taxon>Pseudomonadota</taxon>
        <taxon>Betaproteobacteria</taxon>
        <taxon>Burkholderiales</taxon>
        <taxon>Burkholderiaceae</taxon>
        <taxon>Cupriavidus</taxon>
    </lineage>
</organism>
<dbReference type="Proteomes" id="UP000253772">
    <property type="component" value="Chromosome c2"/>
</dbReference>
<dbReference type="AlphaFoldDB" id="A0A482J1S1"/>
<reference evidence="1 2" key="1">
    <citation type="submission" date="2019-03" db="EMBL/GenBank/DDBJ databases">
        <title>Comparative insights into the high quality Complete genome sequence of highly metal resistant Cupriavidus metallidurans strain BS1 isolated from a gold-copper mine.</title>
        <authorList>
            <person name="Mazhar H.S."/>
            <person name="Rensing C."/>
        </authorList>
    </citation>
    <scope>NUCLEOTIDE SEQUENCE [LARGE SCALE GENOMIC DNA]</scope>
    <source>
        <strain evidence="1 2">BS1</strain>
    </source>
</reference>
<sequence>MVPCRQRQPLSPEEPMNSKIHLAGSQRELWELRSRGTGFCGLGGILPTPRFKDWATIKPLLPARDRYSQAKLALVFYAYLAARDPANAARDHGGTGVHFIYRPWQS</sequence>
<proteinExistence type="predicted"/>
<dbReference type="EMBL" id="CP037901">
    <property type="protein sequence ID" value="QBP13863.1"/>
    <property type="molecule type" value="Genomic_DNA"/>
</dbReference>
<protein>
    <submittedName>
        <fullName evidence="1">Uncharacterized protein</fullName>
    </submittedName>
</protein>
<accession>A0A482J1S1</accession>
<evidence type="ECO:0000313" key="2">
    <source>
        <dbReference type="Proteomes" id="UP000253772"/>
    </source>
</evidence>
<gene>
    <name evidence="1" type="ORF">DDF84_030450</name>
</gene>
<evidence type="ECO:0000313" key="1">
    <source>
        <dbReference type="EMBL" id="QBP13863.1"/>
    </source>
</evidence>